<dbReference type="InterPro" id="IPR011761">
    <property type="entry name" value="ATP-grasp"/>
</dbReference>
<dbReference type="Pfam" id="PF02786">
    <property type="entry name" value="CPSase_L_D2"/>
    <property type="match status" value="1"/>
</dbReference>
<dbReference type="PRINTS" id="PR00081">
    <property type="entry name" value="GDHRDH"/>
</dbReference>
<evidence type="ECO:0000256" key="2">
    <source>
        <dbReference type="ARBA" id="ARBA00023002"/>
    </source>
</evidence>
<dbReference type="InterPro" id="IPR036291">
    <property type="entry name" value="NAD(P)-bd_dom_sf"/>
</dbReference>
<evidence type="ECO:0000256" key="1">
    <source>
        <dbReference type="ARBA" id="ARBA00006484"/>
    </source>
</evidence>
<evidence type="ECO:0000259" key="4">
    <source>
        <dbReference type="PROSITE" id="PS50975"/>
    </source>
</evidence>
<dbReference type="NCBIfam" id="NF009466">
    <property type="entry name" value="PRK12826.1-2"/>
    <property type="match status" value="1"/>
</dbReference>
<dbReference type="SUPFAM" id="SSF51735">
    <property type="entry name" value="NAD(P)-binding Rossmann-fold domains"/>
    <property type="match status" value="1"/>
</dbReference>
<keyword evidence="6" id="KW-1185">Reference proteome</keyword>
<dbReference type="GO" id="GO:0016616">
    <property type="term" value="F:oxidoreductase activity, acting on the CH-OH group of donors, NAD or NADP as acceptor"/>
    <property type="evidence" value="ECO:0007669"/>
    <property type="project" value="TreeGrafter"/>
</dbReference>
<dbReference type="InterPro" id="IPR057326">
    <property type="entry name" value="KR_dom"/>
</dbReference>
<dbReference type="Proteomes" id="UP000460412">
    <property type="component" value="Unassembled WGS sequence"/>
</dbReference>
<evidence type="ECO:0000313" key="6">
    <source>
        <dbReference type="Proteomes" id="UP000460412"/>
    </source>
</evidence>
<dbReference type="SUPFAM" id="SSF56059">
    <property type="entry name" value="Glutathione synthetase ATP-binding domain-like"/>
    <property type="match status" value="1"/>
</dbReference>
<dbReference type="InterPro" id="IPR013815">
    <property type="entry name" value="ATP_grasp_subdomain_1"/>
</dbReference>
<dbReference type="AlphaFoldDB" id="A0A7X3MFT8"/>
<reference evidence="5 6" key="1">
    <citation type="submission" date="2019-12" db="EMBL/GenBank/DDBJ databases">
        <title>Sporaefaciens musculi gen. nov., sp. nov., a novel bacterium isolated from the caecum of an obese mouse.</title>
        <authorList>
            <person name="Rasmussen T.S."/>
            <person name="Streidl T."/>
            <person name="Hitch T.C.A."/>
            <person name="Wortmann E."/>
            <person name="Deptula P."/>
            <person name="Hansen M."/>
            <person name="Nielsen D.S."/>
            <person name="Clavel T."/>
            <person name="Vogensen F.K."/>
        </authorList>
    </citation>
    <scope>NUCLEOTIDE SEQUENCE [LARGE SCALE GENOMIC DNA]</scope>
    <source>
        <strain evidence="5 6">WCA-9-b2</strain>
    </source>
</reference>
<dbReference type="RefSeq" id="WP_159750832.1">
    <property type="nucleotide sequence ID" value="NZ_WUQX01000001.1"/>
</dbReference>
<keyword evidence="2" id="KW-0560">Oxidoreductase</keyword>
<sequence length="677" mass="75531">MEREFEGKKLLILGGNPETMPLVEIANEMGIKTIVSSARHTDPAKKAAWKSYDVDGMDVAGLVALAKEEKVDGVLVGVADILVPAYCKVCKALDLPCYATQEIVEVFSYKDVFKSTCERYGVHGIPEYYLDGEMRREDLDKLVYPVMVKPVDNGGGVGMTVAYNEEELRAAVSLALEHSKRKRFIVERYMECEDVGIYYTFKDGECSVSCIYDRYTTDKQPGFSKVNLGSIYPSKHLEDYYKRMHDNMVRMFREIGIRNGVLLISAFYEKGEFYVYDPGFRLQGEAPHLLMKAVQGFDQRKLLIRFALTGSEGEIDLKRMDDVTLRGKYAATLWVLLRQGRIKSISGLEKIENDPRVVDNVQRLYEGMTVEPSWIGTEKQVMTRLYLVCESMSELRETLLACEQKIKVFDENGNDQVLEWLKLDPSAYGKGQETGKRTAVITGGTRGIGFETARALLREGYHVAVIGRNPSRAKEAALKLGDCCKGYCCDVSNVQEAEETLKRINQDFGSIDVLINSAGILDTSRLDTLTEDEWNEVLDINLKGTFFMMQKAVPYLEKAAFPRIINISSNAGRMGGYENGLAYTASKGGVIALTYGAARRLASKKITVNCVSPGTIVTEMVEEGYDDEAKQKLIARFPVGRMGRPMEVADAICYFASEKSSFTTGAVLDVNGGMFMG</sequence>
<dbReference type="FunFam" id="3.40.50.720:FF:000084">
    <property type="entry name" value="Short-chain dehydrogenase reductase"/>
    <property type="match status" value="1"/>
</dbReference>
<comment type="similarity">
    <text evidence="1">Belongs to the short-chain dehydrogenases/reductases (SDR) family.</text>
</comment>
<dbReference type="Gene3D" id="3.30.470.20">
    <property type="entry name" value="ATP-grasp fold, B domain"/>
    <property type="match status" value="1"/>
</dbReference>
<dbReference type="SMART" id="SM00822">
    <property type="entry name" value="PKS_KR"/>
    <property type="match status" value="1"/>
</dbReference>
<dbReference type="GO" id="GO:0008206">
    <property type="term" value="P:bile acid metabolic process"/>
    <property type="evidence" value="ECO:0007669"/>
    <property type="project" value="UniProtKB-ARBA"/>
</dbReference>
<dbReference type="Pfam" id="PF13561">
    <property type="entry name" value="adh_short_C2"/>
    <property type="match status" value="1"/>
</dbReference>
<dbReference type="PROSITE" id="PS00061">
    <property type="entry name" value="ADH_SHORT"/>
    <property type="match status" value="1"/>
</dbReference>
<gene>
    <name evidence="5" type="ORF">GN277_09395</name>
</gene>
<dbReference type="InterPro" id="IPR016185">
    <property type="entry name" value="PreATP-grasp_dom_sf"/>
</dbReference>
<dbReference type="PROSITE" id="PS50975">
    <property type="entry name" value="ATP_GRASP"/>
    <property type="match status" value="1"/>
</dbReference>
<comment type="caution">
    <text evidence="5">The sequence shown here is derived from an EMBL/GenBank/DDBJ whole genome shotgun (WGS) entry which is preliminary data.</text>
</comment>
<dbReference type="PANTHER" id="PTHR42760">
    <property type="entry name" value="SHORT-CHAIN DEHYDROGENASES/REDUCTASES FAMILY MEMBER"/>
    <property type="match status" value="1"/>
</dbReference>
<organism evidence="5 6">
    <name type="scientific">Sporofaciens musculi</name>
    <dbReference type="NCBI Taxonomy" id="2681861"/>
    <lineage>
        <taxon>Bacteria</taxon>
        <taxon>Bacillati</taxon>
        <taxon>Bacillota</taxon>
        <taxon>Clostridia</taxon>
        <taxon>Lachnospirales</taxon>
        <taxon>Lachnospiraceae</taxon>
        <taxon>Sporofaciens</taxon>
    </lineage>
</organism>
<evidence type="ECO:0000313" key="5">
    <source>
        <dbReference type="EMBL" id="MXP75591.1"/>
    </source>
</evidence>
<name>A0A7X3MFT8_9FIRM</name>
<dbReference type="InterPro" id="IPR020904">
    <property type="entry name" value="Sc_DH/Rdtase_CS"/>
</dbReference>
<proteinExistence type="inferred from homology"/>
<dbReference type="CDD" id="cd05233">
    <property type="entry name" value="SDR_c"/>
    <property type="match status" value="1"/>
</dbReference>
<dbReference type="GO" id="GO:0046872">
    <property type="term" value="F:metal ion binding"/>
    <property type="evidence" value="ECO:0007669"/>
    <property type="project" value="InterPro"/>
</dbReference>
<dbReference type="Gene3D" id="3.30.1490.20">
    <property type="entry name" value="ATP-grasp fold, A domain"/>
    <property type="match status" value="1"/>
</dbReference>
<dbReference type="GO" id="GO:0005524">
    <property type="term" value="F:ATP binding"/>
    <property type="evidence" value="ECO:0007669"/>
    <property type="project" value="UniProtKB-UniRule"/>
</dbReference>
<dbReference type="PANTHER" id="PTHR42760:SF133">
    <property type="entry name" value="3-OXOACYL-[ACYL-CARRIER-PROTEIN] REDUCTASE"/>
    <property type="match status" value="1"/>
</dbReference>
<keyword evidence="3" id="KW-0067">ATP-binding</keyword>
<dbReference type="InterPro" id="IPR002347">
    <property type="entry name" value="SDR_fam"/>
</dbReference>
<dbReference type="SUPFAM" id="SSF52440">
    <property type="entry name" value="PreATP-grasp domain"/>
    <property type="match status" value="1"/>
</dbReference>
<evidence type="ECO:0000256" key="3">
    <source>
        <dbReference type="PROSITE-ProRule" id="PRU00409"/>
    </source>
</evidence>
<dbReference type="InterPro" id="IPR005479">
    <property type="entry name" value="CPAse_ATP-bd"/>
</dbReference>
<feature type="domain" description="ATP-grasp" evidence="4">
    <location>
        <begin position="114"/>
        <end position="308"/>
    </location>
</feature>
<dbReference type="Gene3D" id="3.40.50.20">
    <property type="match status" value="1"/>
</dbReference>
<dbReference type="EMBL" id="WUQX01000001">
    <property type="protein sequence ID" value="MXP75591.1"/>
    <property type="molecule type" value="Genomic_DNA"/>
</dbReference>
<dbReference type="PRINTS" id="PR00080">
    <property type="entry name" value="SDRFAMILY"/>
</dbReference>
<protein>
    <submittedName>
        <fullName evidence="5">SDR family oxidoreductase</fullName>
    </submittedName>
</protein>
<keyword evidence="3" id="KW-0547">Nucleotide-binding</keyword>
<accession>A0A7X3MFT8</accession>
<dbReference type="Gene3D" id="3.40.50.720">
    <property type="entry name" value="NAD(P)-binding Rossmann-like Domain"/>
    <property type="match status" value="1"/>
</dbReference>